<dbReference type="InterPro" id="IPR018511">
    <property type="entry name" value="Hemolysin-typ_Ca-bd_CS"/>
</dbReference>
<evidence type="ECO:0000313" key="5">
    <source>
        <dbReference type="Proteomes" id="UP001143328"/>
    </source>
</evidence>
<dbReference type="RefSeq" id="WP_271196990.1">
    <property type="nucleotide sequence ID" value="NZ_BSFN01000014.1"/>
</dbReference>
<dbReference type="Proteomes" id="UP001143328">
    <property type="component" value="Unassembled WGS sequence"/>
</dbReference>
<name>A0A9W6K8M6_9PSED</name>
<keyword evidence="2" id="KW-0964">Secreted</keyword>
<dbReference type="Pfam" id="PF00353">
    <property type="entry name" value="HemolysinCabind"/>
    <property type="match status" value="5"/>
</dbReference>
<keyword evidence="3" id="KW-0106">Calcium</keyword>
<dbReference type="PANTHER" id="PTHR38340">
    <property type="entry name" value="S-LAYER PROTEIN"/>
    <property type="match status" value="1"/>
</dbReference>
<proteinExistence type="predicted"/>
<gene>
    <name evidence="4" type="ORF">GCM10017655_38760</name>
</gene>
<evidence type="ECO:0000256" key="2">
    <source>
        <dbReference type="ARBA" id="ARBA00022525"/>
    </source>
</evidence>
<dbReference type="GO" id="GO:0005509">
    <property type="term" value="F:calcium ion binding"/>
    <property type="evidence" value="ECO:0007669"/>
    <property type="project" value="InterPro"/>
</dbReference>
<dbReference type="PANTHER" id="PTHR38340:SF1">
    <property type="entry name" value="S-LAYER PROTEIN"/>
    <property type="match status" value="1"/>
</dbReference>
<dbReference type="InterPro" id="IPR050557">
    <property type="entry name" value="RTX_toxin/Mannuronan_C5-epim"/>
</dbReference>
<dbReference type="SUPFAM" id="SSF51120">
    <property type="entry name" value="beta-Roll"/>
    <property type="match status" value="4"/>
</dbReference>
<comment type="caution">
    <text evidence="4">The sequence shown here is derived from an EMBL/GenBank/DDBJ whole genome shotgun (WGS) entry which is preliminary data.</text>
</comment>
<comment type="subcellular location">
    <subcellularLocation>
        <location evidence="1">Secreted</location>
    </subcellularLocation>
</comment>
<evidence type="ECO:0000256" key="1">
    <source>
        <dbReference type="ARBA" id="ARBA00004613"/>
    </source>
</evidence>
<dbReference type="InterPro" id="IPR001343">
    <property type="entry name" value="Hemolysn_Ca-bd"/>
</dbReference>
<keyword evidence="5" id="KW-1185">Reference proteome</keyword>
<sequence length="838" mass="85557">MATIKSSDTRTLVDDLGSQFVDLLRTGSEAGEPFRVISDYIAQGGSITDKQASQTVDYPLADAPHTTTYTLTGSQLRDPVLANGTKLVDQTHETESGYDDDSEMNYDSSTQYVDTWTTQGNPYDAGHLTVTGYTSTAKGTGTWSDDGTTIKAVLSGSAKFVGLEQYVANNDGDLVLQTITINSAALTANSTQSGTSWGTKFTGSVVDTVSLLSKTGLTYDAVAGTFTGVLDSLTYNFGYSVKASGYAENYQDSYSAGAFTQAMLQALADAVSNETVALHKAALLGGDDTITGNSKEGNFLEGGLGNDRVTGATGDDTLYGDEGNDLLFGLGGNDVLYGGDGNDVLDGGTGLDYLIGGAGDDTYILDRDLELGRINTYLSQTFDDDGTDTLRVTYKGGTAGAPALIAMTGSLAQVENLQITGTGVFGVSGNNLNNVLDAGKTASMLSGGLGDDTYVVAVKGAGVFENEASGTDAVLASLAYALGANVENLTLTGKAAINGKGNELDNTLTGNDGANILDGGGGEDVLVGGKGNDTYIVGDLGEVVTEALNEGIDTVKSSVAFTLGANLENLTLTGTAQDNLSGTGNALKNTLTGDAGANHLDGGGDVDKLFGGAGNDTYTVDLIAKGVGRNATVALEDSITEKKGEGDHDTLILRISQETQVKLAEASKLTTLTLATHLENLDASGTGTLKLNLSGNAANNIITGNDGGNALNGGVGNDLVIGGSGDDLIIGGLGADTLTGGAGADTFSFTSIKDLGLDATQDIITDFTSGQDLLSFKGLKGWTFNASATQASGAKQLWTVFDGNDTTVYGNSGGSLAADFTIKLVGVTALAESDVLFA</sequence>
<evidence type="ECO:0000256" key="3">
    <source>
        <dbReference type="ARBA" id="ARBA00022837"/>
    </source>
</evidence>
<protein>
    <recommendedName>
        <fullName evidence="6">Hemolysin-type calcium-binding repeat-containing protein</fullName>
    </recommendedName>
</protein>
<accession>A0A9W6K8M6</accession>
<dbReference type="InterPro" id="IPR011049">
    <property type="entry name" value="Serralysin-like_metalloprot_C"/>
</dbReference>
<dbReference type="Gene3D" id="2.150.10.10">
    <property type="entry name" value="Serralysin-like metalloprotease, C-terminal"/>
    <property type="match status" value="4"/>
</dbReference>
<dbReference type="EMBL" id="BSFN01000014">
    <property type="protein sequence ID" value="GLK90812.1"/>
    <property type="molecule type" value="Genomic_DNA"/>
</dbReference>
<evidence type="ECO:0000313" key="4">
    <source>
        <dbReference type="EMBL" id="GLK90812.1"/>
    </source>
</evidence>
<dbReference type="AlphaFoldDB" id="A0A9W6K8M6"/>
<dbReference type="PRINTS" id="PR00313">
    <property type="entry name" value="CABNDNGRPT"/>
</dbReference>
<reference evidence="4" key="1">
    <citation type="journal article" date="2014" name="Int. J. Syst. Evol. Microbiol.">
        <title>Complete genome sequence of Corynebacterium casei LMG S-19264T (=DSM 44701T), isolated from a smear-ripened cheese.</title>
        <authorList>
            <consortium name="US DOE Joint Genome Institute (JGI-PGF)"/>
            <person name="Walter F."/>
            <person name="Albersmeier A."/>
            <person name="Kalinowski J."/>
            <person name="Ruckert C."/>
        </authorList>
    </citation>
    <scope>NUCLEOTIDE SEQUENCE</scope>
    <source>
        <strain evidence="4">VKM B-2935</strain>
    </source>
</reference>
<reference evidence="4" key="2">
    <citation type="submission" date="2023-01" db="EMBL/GenBank/DDBJ databases">
        <authorList>
            <person name="Sun Q."/>
            <person name="Evtushenko L."/>
        </authorList>
    </citation>
    <scope>NUCLEOTIDE SEQUENCE</scope>
    <source>
        <strain evidence="4">VKM B-2935</strain>
    </source>
</reference>
<evidence type="ECO:0008006" key="6">
    <source>
        <dbReference type="Google" id="ProtNLM"/>
    </source>
</evidence>
<organism evidence="4 5">
    <name type="scientific">Pseudomonas turukhanskensis</name>
    <dbReference type="NCBI Taxonomy" id="1806536"/>
    <lineage>
        <taxon>Bacteria</taxon>
        <taxon>Pseudomonadati</taxon>
        <taxon>Pseudomonadota</taxon>
        <taxon>Gammaproteobacteria</taxon>
        <taxon>Pseudomonadales</taxon>
        <taxon>Pseudomonadaceae</taxon>
        <taxon>Pseudomonas</taxon>
    </lineage>
</organism>
<dbReference type="PROSITE" id="PS00330">
    <property type="entry name" value="HEMOLYSIN_CALCIUM"/>
    <property type="match status" value="4"/>
</dbReference>
<dbReference type="GO" id="GO:0005576">
    <property type="term" value="C:extracellular region"/>
    <property type="evidence" value="ECO:0007669"/>
    <property type="project" value="UniProtKB-SubCell"/>
</dbReference>